<comment type="similarity">
    <text evidence="1">Belongs to the bacterial ribosomal protein bL34 family.</text>
</comment>
<dbReference type="GO" id="GO:1990904">
    <property type="term" value="C:ribonucleoprotein complex"/>
    <property type="evidence" value="ECO:0007669"/>
    <property type="project" value="UniProtKB-KW"/>
</dbReference>
<dbReference type="GO" id="GO:0005840">
    <property type="term" value="C:ribosome"/>
    <property type="evidence" value="ECO:0007669"/>
    <property type="project" value="UniProtKB-KW"/>
</dbReference>
<evidence type="ECO:0000256" key="3">
    <source>
        <dbReference type="ARBA" id="ARBA00023274"/>
    </source>
</evidence>
<name>A0A3B1AWU5_9ZZZZ</name>
<dbReference type="HAMAP" id="MF_00391">
    <property type="entry name" value="Ribosomal_bL34"/>
    <property type="match status" value="1"/>
</dbReference>
<dbReference type="InterPro" id="IPR000271">
    <property type="entry name" value="Ribosomal_bL34"/>
</dbReference>
<dbReference type="PANTHER" id="PTHR14503:SF4">
    <property type="entry name" value="LARGE RIBOSOMAL SUBUNIT PROTEIN BL34M"/>
    <property type="match status" value="1"/>
</dbReference>
<protein>
    <submittedName>
        <fullName evidence="4">LSU ribosomal protein L34p</fullName>
    </submittedName>
</protein>
<sequence length="44" mass="5112">MKRTFQPSNLRRSRTHGFRARMATKAGRKIISARRAKGRKRLSA</sequence>
<evidence type="ECO:0000256" key="1">
    <source>
        <dbReference type="ARBA" id="ARBA00010111"/>
    </source>
</evidence>
<reference evidence="4" key="1">
    <citation type="submission" date="2018-06" db="EMBL/GenBank/DDBJ databases">
        <authorList>
            <person name="Zhirakovskaya E."/>
        </authorList>
    </citation>
    <scope>NUCLEOTIDE SEQUENCE</scope>
</reference>
<keyword evidence="2 4" id="KW-0689">Ribosomal protein</keyword>
<dbReference type="NCBIfam" id="TIGR01030">
    <property type="entry name" value="rpmH_bact"/>
    <property type="match status" value="1"/>
</dbReference>
<keyword evidence="3" id="KW-0687">Ribonucleoprotein</keyword>
<dbReference type="Gene3D" id="1.10.287.3980">
    <property type="match status" value="1"/>
</dbReference>
<organism evidence="4">
    <name type="scientific">hydrothermal vent metagenome</name>
    <dbReference type="NCBI Taxonomy" id="652676"/>
    <lineage>
        <taxon>unclassified sequences</taxon>
        <taxon>metagenomes</taxon>
        <taxon>ecological metagenomes</taxon>
    </lineage>
</organism>
<dbReference type="AlphaFoldDB" id="A0A3B1AWU5"/>
<dbReference type="PROSITE" id="PS00784">
    <property type="entry name" value="RIBOSOMAL_L34"/>
    <property type="match status" value="1"/>
</dbReference>
<evidence type="ECO:0000256" key="2">
    <source>
        <dbReference type="ARBA" id="ARBA00022980"/>
    </source>
</evidence>
<proteinExistence type="inferred from homology"/>
<dbReference type="PANTHER" id="PTHR14503">
    <property type="entry name" value="MITOCHONDRIAL RIBOSOMAL PROTEIN 34 FAMILY MEMBER"/>
    <property type="match status" value="1"/>
</dbReference>
<accession>A0A3B1AWU5</accession>
<dbReference type="FunFam" id="1.10.287.3980:FF:000001">
    <property type="entry name" value="Mitochondrial ribosomal protein L34"/>
    <property type="match status" value="1"/>
</dbReference>
<dbReference type="EMBL" id="UOFV01000341">
    <property type="protein sequence ID" value="VAX02700.1"/>
    <property type="molecule type" value="Genomic_DNA"/>
</dbReference>
<dbReference type="InterPro" id="IPR020939">
    <property type="entry name" value="Ribosomal_bL34_CS"/>
</dbReference>
<dbReference type="Pfam" id="PF00468">
    <property type="entry name" value="Ribosomal_L34"/>
    <property type="match status" value="1"/>
</dbReference>
<dbReference type="GO" id="GO:0006412">
    <property type="term" value="P:translation"/>
    <property type="evidence" value="ECO:0007669"/>
    <property type="project" value="InterPro"/>
</dbReference>
<dbReference type="GO" id="GO:0003735">
    <property type="term" value="F:structural constituent of ribosome"/>
    <property type="evidence" value="ECO:0007669"/>
    <property type="project" value="InterPro"/>
</dbReference>
<gene>
    <name evidence="4" type="ORF">MNBD_GAMMA19-2286</name>
</gene>
<evidence type="ECO:0000313" key="4">
    <source>
        <dbReference type="EMBL" id="VAX02700.1"/>
    </source>
</evidence>